<proteinExistence type="predicted"/>
<feature type="compositionally biased region" description="Basic and acidic residues" evidence="1">
    <location>
        <begin position="66"/>
        <end position="79"/>
    </location>
</feature>
<evidence type="ECO:0000313" key="3">
    <source>
        <dbReference type="Proteomes" id="UP000237000"/>
    </source>
</evidence>
<dbReference type="EMBL" id="JXTC01000040">
    <property type="protein sequence ID" value="PON96054.1"/>
    <property type="molecule type" value="Genomic_DNA"/>
</dbReference>
<accession>A0A2P5FE62</accession>
<evidence type="ECO:0000256" key="1">
    <source>
        <dbReference type="SAM" id="MobiDB-lite"/>
    </source>
</evidence>
<reference evidence="3" key="1">
    <citation type="submission" date="2016-06" db="EMBL/GenBank/DDBJ databases">
        <title>Parallel loss of symbiosis genes in relatives of nitrogen-fixing non-legume Parasponia.</title>
        <authorList>
            <person name="Van Velzen R."/>
            <person name="Holmer R."/>
            <person name="Bu F."/>
            <person name="Rutten L."/>
            <person name="Van Zeijl A."/>
            <person name="Liu W."/>
            <person name="Santuari L."/>
            <person name="Cao Q."/>
            <person name="Sharma T."/>
            <person name="Shen D."/>
            <person name="Roswanjaya Y."/>
            <person name="Wardhani T."/>
            <person name="Kalhor M.S."/>
            <person name="Jansen J."/>
            <person name="Van den Hoogen J."/>
            <person name="Gungor B."/>
            <person name="Hartog M."/>
            <person name="Hontelez J."/>
            <person name="Verver J."/>
            <person name="Yang W.-C."/>
            <person name="Schijlen E."/>
            <person name="Repin R."/>
            <person name="Schilthuizen M."/>
            <person name="Schranz E."/>
            <person name="Heidstra R."/>
            <person name="Miyata K."/>
            <person name="Fedorova E."/>
            <person name="Kohlen W."/>
            <person name="Bisseling T."/>
            <person name="Smit S."/>
            <person name="Geurts R."/>
        </authorList>
    </citation>
    <scope>NUCLEOTIDE SEQUENCE [LARGE SCALE GENOMIC DNA]</scope>
    <source>
        <strain evidence="3">cv. RG33-2</strain>
    </source>
</reference>
<feature type="compositionally biased region" description="Low complexity" evidence="1">
    <location>
        <begin position="54"/>
        <end position="65"/>
    </location>
</feature>
<feature type="non-terminal residue" evidence="2">
    <location>
        <position position="79"/>
    </location>
</feature>
<gene>
    <name evidence="2" type="ORF">TorRG33x02_079840</name>
</gene>
<keyword evidence="3" id="KW-1185">Reference proteome</keyword>
<sequence>MITGIVSREAWSQIGIGMRKSGGCRQAFGQKKKCRNMRCVCVVLAPSTGTTASFSCRGSSASFSSRDSREKEEEVRGFN</sequence>
<dbReference type="Proteomes" id="UP000237000">
    <property type="component" value="Unassembled WGS sequence"/>
</dbReference>
<evidence type="ECO:0000313" key="2">
    <source>
        <dbReference type="EMBL" id="PON96054.1"/>
    </source>
</evidence>
<protein>
    <submittedName>
        <fullName evidence="2">Uncharacterized protein</fullName>
    </submittedName>
</protein>
<name>A0A2P5FE62_TREOI</name>
<dbReference type="AlphaFoldDB" id="A0A2P5FE62"/>
<comment type="caution">
    <text evidence="2">The sequence shown here is derived from an EMBL/GenBank/DDBJ whole genome shotgun (WGS) entry which is preliminary data.</text>
</comment>
<organism evidence="2 3">
    <name type="scientific">Trema orientale</name>
    <name type="common">Charcoal tree</name>
    <name type="synonym">Celtis orientalis</name>
    <dbReference type="NCBI Taxonomy" id="63057"/>
    <lineage>
        <taxon>Eukaryota</taxon>
        <taxon>Viridiplantae</taxon>
        <taxon>Streptophyta</taxon>
        <taxon>Embryophyta</taxon>
        <taxon>Tracheophyta</taxon>
        <taxon>Spermatophyta</taxon>
        <taxon>Magnoliopsida</taxon>
        <taxon>eudicotyledons</taxon>
        <taxon>Gunneridae</taxon>
        <taxon>Pentapetalae</taxon>
        <taxon>rosids</taxon>
        <taxon>fabids</taxon>
        <taxon>Rosales</taxon>
        <taxon>Cannabaceae</taxon>
        <taxon>Trema</taxon>
    </lineage>
</organism>
<dbReference type="InParanoid" id="A0A2P5FE62"/>
<feature type="region of interest" description="Disordered" evidence="1">
    <location>
        <begin position="54"/>
        <end position="79"/>
    </location>
</feature>